<feature type="region of interest" description="Disordered" evidence="1">
    <location>
        <begin position="231"/>
        <end position="255"/>
    </location>
</feature>
<gene>
    <name evidence="3" type="ORF">ABLG96_21320</name>
</gene>
<dbReference type="RefSeq" id="WP_353649305.1">
    <property type="nucleotide sequence ID" value="NZ_CP159218.1"/>
</dbReference>
<dbReference type="InterPro" id="IPR036514">
    <property type="entry name" value="SGNH_hydro_sf"/>
</dbReference>
<dbReference type="PANTHER" id="PTHR30383">
    <property type="entry name" value="THIOESTERASE 1/PROTEASE 1/LYSOPHOSPHOLIPASE L1"/>
    <property type="match status" value="1"/>
</dbReference>
<dbReference type="EMBL" id="CP159218">
    <property type="protein sequence ID" value="XCG63690.1"/>
    <property type="molecule type" value="Genomic_DNA"/>
</dbReference>
<evidence type="ECO:0000313" key="3">
    <source>
        <dbReference type="EMBL" id="XCG63690.1"/>
    </source>
</evidence>
<dbReference type="AlphaFoldDB" id="A0AAU8DNX9"/>
<protein>
    <submittedName>
        <fullName evidence="3">SGNH/GDSL hydrolase family protein</fullName>
    </submittedName>
</protein>
<dbReference type="SUPFAM" id="SSF52266">
    <property type="entry name" value="SGNH hydrolase"/>
    <property type="match status" value="1"/>
</dbReference>
<reference evidence="3" key="1">
    <citation type="submission" date="2024-05" db="EMBL/GenBank/DDBJ databases">
        <authorList>
            <person name="Cai S.Y."/>
            <person name="Jin L.M."/>
            <person name="Li H.R."/>
        </authorList>
    </citation>
    <scope>NUCLEOTIDE SEQUENCE</scope>
    <source>
        <strain evidence="3">A5-74</strain>
    </source>
</reference>
<keyword evidence="3" id="KW-0378">Hydrolase</keyword>
<dbReference type="GO" id="GO:0004622">
    <property type="term" value="F:phosphatidylcholine lysophospholipase activity"/>
    <property type="evidence" value="ECO:0007669"/>
    <property type="project" value="TreeGrafter"/>
</dbReference>
<evidence type="ECO:0000259" key="2">
    <source>
        <dbReference type="Pfam" id="PF13472"/>
    </source>
</evidence>
<proteinExistence type="predicted"/>
<dbReference type="InterPro" id="IPR013830">
    <property type="entry name" value="SGNH_hydro"/>
</dbReference>
<dbReference type="PANTHER" id="PTHR30383:SF5">
    <property type="entry name" value="SGNH HYDROLASE-TYPE ESTERASE DOMAIN-CONTAINING PROTEIN"/>
    <property type="match status" value="1"/>
</dbReference>
<name>A0AAU8DNX9_9ACTN</name>
<organism evidence="3">
    <name type="scientific">Nakamurella sp. A5-74</name>
    <dbReference type="NCBI Taxonomy" id="3158264"/>
    <lineage>
        <taxon>Bacteria</taxon>
        <taxon>Bacillati</taxon>
        <taxon>Actinomycetota</taxon>
        <taxon>Actinomycetes</taxon>
        <taxon>Nakamurellales</taxon>
        <taxon>Nakamurellaceae</taxon>
        <taxon>Nakamurella</taxon>
    </lineage>
</organism>
<evidence type="ECO:0000256" key="1">
    <source>
        <dbReference type="SAM" id="MobiDB-lite"/>
    </source>
</evidence>
<dbReference type="InterPro" id="IPR051532">
    <property type="entry name" value="Ester_Hydrolysis_Enzymes"/>
</dbReference>
<accession>A0AAU8DNX9</accession>
<dbReference type="Gene3D" id="3.40.50.1110">
    <property type="entry name" value="SGNH hydrolase"/>
    <property type="match status" value="1"/>
</dbReference>
<dbReference type="CDD" id="cd00229">
    <property type="entry name" value="SGNH_hydrolase"/>
    <property type="match status" value="1"/>
</dbReference>
<feature type="domain" description="SGNH hydrolase-type esterase" evidence="2">
    <location>
        <begin position="67"/>
        <end position="220"/>
    </location>
</feature>
<sequence>MPPIPFRLSEFNHLSGRRPGPFMTAASLVMPGVRRVQRQVEPFARWWIESNEHALDAAEQGAKLWVALGDSMTLGSGASEPLSGFVGQILARHPGWACINLAIYGGRIADLRDRAMPALASLPTPDKVSMLVGSNDLMKPGLRAVAAGELARLLEEVPVGTVVGNQPGTYGAAIALNTVIDAAVASGRVRLADLRDPRARSWGRSTLAADHFHPNDAGYRGIADIFDEALFPGAGRSGPPSPEADRAVPVTEQRS</sequence>
<dbReference type="Pfam" id="PF13472">
    <property type="entry name" value="Lipase_GDSL_2"/>
    <property type="match status" value="1"/>
</dbReference>